<feature type="domain" description="RNA polymerase sigma-70 region 2" evidence="1">
    <location>
        <begin position="12"/>
        <end position="59"/>
    </location>
</feature>
<dbReference type="InterPro" id="IPR013249">
    <property type="entry name" value="RNA_pol_sigma70_r4_t2"/>
</dbReference>
<name>A0A7H0VJT4_9FLAO</name>
<dbReference type="InterPro" id="IPR013325">
    <property type="entry name" value="RNA_pol_sigma_r2"/>
</dbReference>
<organism evidence="4 5">
    <name type="scientific">Croceimicrobium hydrocarbonivorans</name>
    <dbReference type="NCBI Taxonomy" id="2761580"/>
    <lineage>
        <taxon>Bacteria</taxon>
        <taxon>Pseudomonadati</taxon>
        <taxon>Bacteroidota</taxon>
        <taxon>Flavobacteriia</taxon>
        <taxon>Flavobacteriales</taxon>
        <taxon>Owenweeksiaceae</taxon>
        <taxon>Croceimicrobium</taxon>
    </lineage>
</organism>
<dbReference type="NCBIfam" id="TIGR02937">
    <property type="entry name" value="sigma70-ECF"/>
    <property type="match status" value="1"/>
</dbReference>
<dbReference type="Gene3D" id="1.10.10.10">
    <property type="entry name" value="Winged helix-like DNA-binding domain superfamily/Winged helix DNA-binding domain"/>
    <property type="match status" value="1"/>
</dbReference>
<sequence>MVAILARIFGLEHLDLIEDAIQDTFLKASLQWREKQPEKPEAWLTQAAKNRVLDLLRQIQARQKREAAFPHASSALEINEQFLDPEIDDAQLRMIFVACHPALSSSEQIAFALKAISGFSGKEIASALMQKEDSIKKRLQRARKKIQDEGIAMHFPEPDEMESRMQAVMQIIYLIFNEGFHSNKPDSLVDKELCGEALRLCKLLLSRKTFRSGSLYALFALLCYNAARLDAKVSDDEVLDLKQQDRQKWYAPLIDLGHDALYRSLYDFKDRSAYHFGALIASEHIRAANFESTNWPQILNYYQEMYQYLPSASIPLSKAIIYLQIQEAHQAKAELEAIEIKDLEQRSYLYYATWAELHLMENHADKATKMLKIAIEHCSNKLEEDYLKKKLASIIT</sequence>
<dbReference type="InterPro" id="IPR046531">
    <property type="entry name" value="DUF6596"/>
</dbReference>
<dbReference type="InterPro" id="IPR013324">
    <property type="entry name" value="RNA_pol_sigma_r3/r4-like"/>
</dbReference>
<feature type="domain" description="DUF6596" evidence="3">
    <location>
        <begin position="164"/>
        <end position="264"/>
    </location>
</feature>
<dbReference type="Proteomes" id="UP000516305">
    <property type="component" value="Chromosome"/>
</dbReference>
<evidence type="ECO:0000259" key="3">
    <source>
        <dbReference type="Pfam" id="PF20239"/>
    </source>
</evidence>
<reference evidence="4 5" key="1">
    <citation type="submission" date="2020-08" db="EMBL/GenBank/DDBJ databases">
        <title>Croceimicrobium hydrocarbonivorans gen. nov., sp. nov., a novel marine bacterium isolated from a bacterial consortium that degrades polyethylene terephthalate.</title>
        <authorList>
            <person name="Liu R."/>
        </authorList>
    </citation>
    <scope>NUCLEOTIDE SEQUENCE [LARGE SCALE GENOMIC DNA]</scope>
    <source>
        <strain evidence="4 5">A20-9</strain>
    </source>
</reference>
<dbReference type="PANTHER" id="PTHR47756">
    <property type="entry name" value="BLL6612 PROTEIN-RELATED"/>
    <property type="match status" value="1"/>
</dbReference>
<dbReference type="AlphaFoldDB" id="A0A7H0VJT4"/>
<dbReference type="InterPro" id="IPR014284">
    <property type="entry name" value="RNA_pol_sigma-70_dom"/>
</dbReference>
<dbReference type="SUPFAM" id="SSF88946">
    <property type="entry name" value="Sigma2 domain of RNA polymerase sigma factors"/>
    <property type="match status" value="1"/>
</dbReference>
<dbReference type="Pfam" id="PF04542">
    <property type="entry name" value="Sigma70_r2"/>
    <property type="match status" value="1"/>
</dbReference>
<dbReference type="PANTHER" id="PTHR47756:SF2">
    <property type="entry name" value="BLL6612 PROTEIN"/>
    <property type="match status" value="1"/>
</dbReference>
<accession>A0A7H0VJT4</accession>
<evidence type="ECO:0000313" key="4">
    <source>
        <dbReference type="EMBL" id="QNR25982.1"/>
    </source>
</evidence>
<dbReference type="EMBL" id="CP060139">
    <property type="protein sequence ID" value="QNR25982.1"/>
    <property type="molecule type" value="Genomic_DNA"/>
</dbReference>
<keyword evidence="5" id="KW-1185">Reference proteome</keyword>
<dbReference type="SUPFAM" id="SSF88659">
    <property type="entry name" value="Sigma3 and sigma4 domains of RNA polymerase sigma factors"/>
    <property type="match status" value="1"/>
</dbReference>
<evidence type="ECO:0000259" key="2">
    <source>
        <dbReference type="Pfam" id="PF08281"/>
    </source>
</evidence>
<dbReference type="KEGG" id="chyd:H4K34_00300"/>
<proteinExistence type="predicted"/>
<protein>
    <submittedName>
        <fullName evidence="4">Sigma-70 family RNA polymerase sigma factor</fullName>
    </submittedName>
</protein>
<evidence type="ECO:0000313" key="5">
    <source>
        <dbReference type="Proteomes" id="UP000516305"/>
    </source>
</evidence>
<evidence type="ECO:0000259" key="1">
    <source>
        <dbReference type="Pfam" id="PF04542"/>
    </source>
</evidence>
<dbReference type="GO" id="GO:0003677">
    <property type="term" value="F:DNA binding"/>
    <property type="evidence" value="ECO:0007669"/>
    <property type="project" value="InterPro"/>
</dbReference>
<gene>
    <name evidence="4" type="ORF">H4K34_00300</name>
</gene>
<dbReference type="InterPro" id="IPR036388">
    <property type="entry name" value="WH-like_DNA-bd_sf"/>
</dbReference>
<feature type="domain" description="RNA polymerase sigma factor 70 region 4 type 2" evidence="2">
    <location>
        <begin position="94"/>
        <end position="146"/>
    </location>
</feature>
<dbReference type="GO" id="GO:0016987">
    <property type="term" value="F:sigma factor activity"/>
    <property type="evidence" value="ECO:0007669"/>
    <property type="project" value="InterPro"/>
</dbReference>
<dbReference type="Pfam" id="PF08281">
    <property type="entry name" value="Sigma70_r4_2"/>
    <property type="match status" value="1"/>
</dbReference>
<dbReference type="InterPro" id="IPR007627">
    <property type="entry name" value="RNA_pol_sigma70_r2"/>
</dbReference>
<dbReference type="Gene3D" id="1.10.1740.10">
    <property type="match status" value="1"/>
</dbReference>
<dbReference type="GO" id="GO:0006352">
    <property type="term" value="P:DNA-templated transcription initiation"/>
    <property type="evidence" value="ECO:0007669"/>
    <property type="project" value="InterPro"/>
</dbReference>
<dbReference type="Pfam" id="PF20239">
    <property type="entry name" value="DUF6596"/>
    <property type="match status" value="1"/>
</dbReference>